<reference evidence="9" key="1">
    <citation type="submission" date="2017-03" db="EMBL/GenBank/DDBJ databases">
        <authorList>
            <person name="Sharma R."/>
            <person name="Thines M."/>
        </authorList>
    </citation>
    <scope>NUCLEOTIDE SEQUENCE [LARGE SCALE GENOMIC DNA]</scope>
</reference>
<comment type="similarity">
    <text evidence="1 6">Belongs to the protein prenyltransferase subunit alpha family.</text>
</comment>
<proteinExistence type="inferred from homology"/>
<dbReference type="PANTHER" id="PTHR11129">
    <property type="entry name" value="PROTEIN FARNESYLTRANSFERASE ALPHA SUBUNIT/RAB GERANYLGERANYL TRANSFERASE ALPHA SUBUNIT"/>
    <property type="match status" value="1"/>
</dbReference>
<evidence type="ECO:0000313" key="8">
    <source>
        <dbReference type="EMBL" id="SLM37204.1"/>
    </source>
</evidence>
<dbReference type="GO" id="GO:0004663">
    <property type="term" value="F:Rab geranylgeranyltransferase activity"/>
    <property type="evidence" value="ECO:0007669"/>
    <property type="project" value="UniProtKB-UniRule"/>
</dbReference>
<feature type="region of interest" description="Disordered" evidence="7">
    <location>
        <begin position="1"/>
        <end position="22"/>
    </location>
</feature>
<evidence type="ECO:0000256" key="7">
    <source>
        <dbReference type="SAM" id="MobiDB-lite"/>
    </source>
</evidence>
<dbReference type="SUPFAM" id="SSF48439">
    <property type="entry name" value="Protein prenylyltransferase"/>
    <property type="match status" value="1"/>
</dbReference>
<keyword evidence="4" id="KW-0677">Repeat</keyword>
<evidence type="ECO:0000256" key="1">
    <source>
        <dbReference type="ARBA" id="ARBA00006734"/>
    </source>
</evidence>
<dbReference type="InterPro" id="IPR024047">
    <property type="entry name" value="MM3350-like_sf"/>
</dbReference>
<dbReference type="Pfam" id="PF01239">
    <property type="entry name" value="PPTA"/>
    <property type="match status" value="5"/>
</dbReference>
<organism evidence="8 9">
    <name type="scientific">Lasallia pustulata</name>
    <dbReference type="NCBI Taxonomy" id="136370"/>
    <lineage>
        <taxon>Eukaryota</taxon>
        <taxon>Fungi</taxon>
        <taxon>Dikarya</taxon>
        <taxon>Ascomycota</taxon>
        <taxon>Pezizomycotina</taxon>
        <taxon>Lecanoromycetes</taxon>
        <taxon>OSLEUM clade</taxon>
        <taxon>Umbilicariomycetidae</taxon>
        <taxon>Umbilicariales</taxon>
        <taxon>Umbilicariaceae</taxon>
        <taxon>Lasallia</taxon>
    </lineage>
</organism>
<keyword evidence="9" id="KW-1185">Reference proteome</keyword>
<dbReference type="Gene3D" id="1.25.40.120">
    <property type="entry name" value="Protein prenylyltransferase"/>
    <property type="match status" value="1"/>
</dbReference>
<dbReference type="GO" id="GO:0005968">
    <property type="term" value="C:Rab-protein geranylgeranyltransferase complex"/>
    <property type="evidence" value="ECO:0007669"/>
    <property type="project" value="TreeGrafter"/>
</dbReference>
<comment type="function">
    <text evidence="6">Catalyzes the transfer of a geranyl-geranyl moiety from geranyl-geranyl pyrophosphate to cysteines occuring in specific C-terminal amino acid sequences.</text>
</comment>
<dbReference type="PANTHER" id="PTHR11129:SF2">
    <property type="entry name" value="GERANYLGERANYL TRANSFERASE TYPE-2 SUBUNIT ALPHA"/>
    <property type="match status" value="1"/>
</dbReference>
<dbReference type="Proteomes" id="UP000192927">
    <property type="component" value="Unassembled WGS sequence"/>
</dbReference>
<dbReference type="EMBL" id="FWEW01001429">
    <property type="protein sequence ID" value="SLM37204.1"/>
    <property type="molecule type" value="Genomic_DNA"/>
</dbReference>
<name>A0A1W5D244_9LECA</name>
<dbReference type="GO" id="GO:0097354">
    <property type="term" value="P:prenylation"/>
    <property type="evidence" value="ECO:0007669"/>
    <property type="project" value="UniProtKB-UniRule"/>
</dbReference>
<dbReference type="AlphaFoldDB" id="A0A1W5D244"/>
<evidence type="ECO:0000256" key="4">
    <source>
        <dbReference type="ARBA" id="ARBA00022737"/>
    </source>
</evidence>
<accession>A0A1W5D244</accession>
<evidence type="ECO:0000256" key="6">
    <source>
        <dbReference type="RuleBase" id="RU367120"/>
    </source>
</evidence>
<evidence type="ECO:0000313" key="9">
    <source>
        <dbReference type="Proteomes" id="UP000192927"/>
    </source>
</evidence>
<dbReference type="PROSITE" id="PS51147">
    <property type="entry name" value="PFTA"/>
    <property type="match status" value="5"/>
</dbReference>
<keyword evidence="3 6" id="KW-0808">Transferase</keyword>
<keyword evidence="2 6" id="KW-0637">Prenyltransferase</keyword>
<dbReference type="InterPro" id="IPR002088">
    <property type="entry name" value="Prenyl_trans_a"/>
</dbReference>
<comment type="catalytic activity">
    <reaction evidence="5 6">
        <text>geranylgeranyl diphosphate + L-cysteinyl-[protein] = S-geranylgeranyl-L-cysteinyl-[protein] + diphosphate</text>
        <dbReference type="Rhea" id="RHEA:21240"/>
        <dbReference type="Rhea" id="RHEA-COMP:10131"/>
        <dbReference type="Rhea" id="RHEA-COMP:11537"/>
        <dbReference type="ChEBI" id="CHEBI:29950"/>
        <dbReference type="ChEBI" id="CHEBI:33019"/>
        <dbReference type="ChEBI" id="CHEBI:57533"/>
        <dbReference type="ChEBI" id="CHEBI:86021"/>
        <dbReference type="EC" id="2.5.1.60"/>
    </reaction>
</comment>
<protein>
    <recommendedName>
        <fullName evidence="6">Geranylgeranyl transferase type-2 subunit alpha</fullName>
        <ecNumber evidence="6">2.5.1.60</ecNumber>
    </recommendedName>
    <alternativeName>
        <fullName evidence="6">Geranylgeranyl transferase type II subunit alpha</fullName>
    </alternativeName>
</protein>
<sequence>MTSHGIPRPGASEPRTEQGRKRELQKIEEYQNLVNQVNKAIRERQYTNEVLRLTSKLLTLNPEYYTIWNHRRIILQYYFREQRDVKRGQDGGASTVPSGHNTIIDIISDDLQFLVPLLRKFPKCYWIWKYRLWLLEQSTTLLPIPSARQLWQEELGLVGKMLSLDSRNFLGWGYRRTVVAALESDSLNTGEDNNSMVEQEFRYTTKMIETNLSNFSAWHSRSKLIPRLLDERAADETTRQGFLDDELVLIQEALYTDPYDQSLWFYHHYLMCTFDPHSCQNTMASRLTPDQRLEYIIREIDKTMEMLDGAEDCKWIYQALIQLSTMYKASSGAWPGQAAGMGDWVSELRKLDPLRAGRWTDLDRELRSEDLASSLTIAESNRQGHYGLPISTARQRKLHSNMTLESSTSIYLMNYLVQVTVVRTSNPAVTRLLLIPATATFEALHLAIEAAFGWKGQDYDPGNYNFKVIEENTLTENVLLGISGYDSEDRGYHSIGYAPNVYLYQVFDNFELRGQGLQYVSDGGLGGPIHTVQILGHNASTTIGEAVCLGGQGHTFLRLWLTAQESKKPVLSTWALDLNRVNERMAEL</sequence>
<evidence type="ECO:0000256" key="2">
    <source>
        <dbReference type="ARBA" id="ARBA00022602"/>
    </source>
</evidence>
<evidence type="ECO:0000256" key="5">
    <source>
        <dbReference type="ARBA" id="ARBA00047658"/>
    </source>
</evidence>
<dbReference type="SUPFAM" id="SSF159941">
    <property type="entry name" value="MM3350-like"/>
    <property type="match status" value="1"/>
</dbReference>
<evidence type="ECO:0000256" key="3">
    <source>
        <dbReference type="ARBA" id="ARBA00022679"/>
    </source>
</evidence>
<dbReference type="Gene3D" id="3.10.290.30">
    <property type="entry name" value="MM3350-like"/>
    <property type="match status" value="1"/>
</dbReference>
<dbReference type="EC" id="2.5.1.60" evidence="6"/>